<comment type="caution">
    <text evidence="1">The sequence shown here is derived from an EMBL/GenBank/DDBJ whole genome shotgun (WGS) entry which is preliminary data.</text>
</comment>
<name>A0ACC0X206_9ROSI</name>
<gene>
    <name evidence="1" type="ORF">Pint_30660</name>
</gene>
<organism evidence="1 2">
    <name type="scientific">Pistacia integerrima</name>
    <dbReference type="NCBI Taxonomy" id="434235"/>
    <lineage>
        <taxon>Eukaryota</taxon>
        <taxon>Viridiplantae</taxon>
        <taxon>Streptophyta</taxon>
        <taxon>Embryophyta</taxon>
        <taxon>Tracheophyta</taxon>
        <taxon>Spermatophyta</taxon>
        <taxon>Magnoliopsida</taxon>
        <taxon>eudicotyledons</taxon>
        <taxon>Gunneridae</taxon>
        <taxon>Pentapetalae</taxon>
        <taxon>rosids</taxon>
        <taxon>malvids</taxon>
        <taxon>Sapindales</taxon>
        <taxon>Anacardiaceae</taxon>
        <taxon>Pistacia</taxon>
    </lineage>
</organism>
<dbReference type="EMBL" id="CM047750">
    <property type="protein sequence ID" value="KAJ0007599.1"/>
    <property type="molecule type" value="Genomic_DNA"/>
</dbReference>
<sequence>MPVRGEATDRSPPNSTARECRRRHKNAVDSHVDIYGSRNIYAKQSQAKNIFDVQKESSIRGSGKCTRMPMPITSKLKYFHHSNSCFHDKSGQLGSWLFEHDTISGVTTSQTSDTKVPASRSKPEMGDPFGGFRVHESYIDAKSSLEESRCGESVKCSPFESSISEKFTCRKPFSYMNHQDSSNCSKVELRPTKPNLSLDSLSRDMPPASFPVASSDGEILFLNLLAQENVSKYEETKSKPRPANHDKFESGKQSCSWNNYILSENKTAMDALNSKDKILECSEAEDGTLELKESPETANSLEHAEETSSSVKIPDKVEDSIDHEYKNSMEIHLPCQNENKDLDGSGPEESKRQGICANSSSSVVMLESYVLQLLCMQEVEKDVSGQDSLK</sequence>
<evidence type="ECO:0000313" key="1">
    <source>
        <dbReference type="EMBL" id="KAJ0007599.1"/>
    </source>
</evidence>
<evidence type="ECO:0000313" key="2">
    <source>
        <dbReference type="Proteomes" id="UP001163603"/>
    </source>
</evidence>
<proteinExistence type="predicted"/>
<dbReference type="Proteomes" id="UP001163603">
    <property type="component" value="Chromosome 15"/>
</dbReference>
<reference evidence="2" key="1">
    <citation type="journal article" date="2023" name="G3 (Bethesda)">
        <title>Genome assembly and association tests identify interacting loci associated with vigor, precocity, and sex in interspecific pistachio rootstocks.</title>
        <authorList>
            <person name="Palmer W."/>
            <person name="Jacygrad E."/>
            <person name="Sagayaradj S."/>
            <person name="Cavanaugh K."/>
            <person name="Han R."/>
            <person name="Bertier L."/>
            <person name="Beede B."/>
            <person name="Kafkas S."/>
            <person name="Golino D."/>
            <person name="Preece J."/>
            <person name="Michelmore R."/>
        </authorList>
    </citation>
    <scope>NUCLEOTIDE SEQUENCE [LARGE SCALE GENOMIC DNA]</scope>
</reference>
<protein>
    <submittedName>
        <fullName evidence="1">Uncharacterized protein</fullName>
    </submittedName>
</protein>
<keyword evidence="2" id="KW-1185">Reference proteome</keyword>
<accession>A0ACC0X206</accession>